<organism evidence="1 2">
    <name type="scientific">Microcystis aeruginosa (strain NIES-843 / IAM M-2473)</name>
    <dbReference type="NCBI Taxonomy" id="449447"/>
    <lineage>
        <taxon>Bacteria</taxon>
        <taxon>Bacillati</taxon>
        <taxon>Cyanobacteriota</taxon>
        <taxon>Cyanophyceae</taxon>
        <taxon>Oscillatoriophycideae</taxon>
        <taxon>Chroococcales</taxon>
        <taxon>Microcystaceae</taxon>
        <taxon>Microcystis</taxon>
    </lineage>
</organism>
<dbReference type="AlphaFoldDB" id="B0JQS1"/>
<accession>B0JQS1</accession>
<protein>
    <submittedName>
        <fullName evidence="1">Uncharacterized protein</fullName>
    </submittedName>
</protein>
<gene>
    <name evidence="1" type="ordered locus">MAE_39680</name>
</gene>
<keyword evidence="2" id="KW-1185">Reference proteome</keyword>
<dbReference type="EMBL" id="AP009552">
    <property type="protein sequence ID" value="BAG03790.1"/>
    <property type="molecule type" value="Genomic_DNA"/>
</dbReference>
<dbReference type="HOGENOM" id="CLU_2917476_0_0_3"/>
<dbReference type="KEGG" id="mar:MAE_39680"/>
<dbReference type="PaxDb" id="449447-MAE_39680"/>
<dbReference type="Proteomes" id="UP000001510">
    <property type="component" value="Chromosome"/>
</dbReference>
<name>B0JQS1_MICAN</name>
<dbReference type="EnsemblBacteria" id="BAG03790">
    <property type="protein sequence ID" value="BAG03790"/>
    <property type="gene ID" value="MAE_39680"/>
</dbReference>
<proteinExistence type="predicted"/>
<evidence type="ECO:0000313" key="2">
    <source>
        <dbReference type="Proteomes" id="UP000001510"/>
    </source>
</evidence>
<reference evidence="1 2" key="1">
    <citation type="journal article" date="2007" name="DNA Res.">
        <title>Complete genomic structure of the bloom-forming toxic cyanobacterium Microcystis aeruginosa NIES-843.</title>
        <authorList>
            <person name="Kaneko T."/>
            <person name="Nakajima N."/>
            <person name="Okamoto S."/>
            <person name="Suzuki I."/>
            <person name="Tanabe Y."/>
            <person name="Tamaoki M."/>
            <person name="Nakamura Y."/>
            <person name="Kasai F."/>
            <person name="Watanabe A."/>
            <person name="Kawashima K."/>
            <person name="Kishida Y."/>
            <person name="Ono A."/>
            <person name="Shimizu Y."/>
            <person name="Takahashi C."/>
            <person name="Minami C."/>
            <person name="Fujishiro T."/>
            <person name="Kohara M."/>
            <person name="Katoh M."/>
            <person name="Nakazaki N."/>
            <person name="Nakayama S."/>
            <person name="Yamada M."/>
            <person name="Tabata S."/>
            <person name="Watanabe M.M."/>
        </authorList>
    </citation>
    <scope>NUCLEOTIDE SEQUENCE [LARGE SCALE GENOMIC DNA]</scope>
    <source>
        <strain evidence="2">NIES-843 / IAM M-247</strain>
    </source>
</reference>
<sequence length="61" mass="6963">MKPEIFYPNASPVLFQQTLSKLLVKTAPQCRSWQQGEEVRAFVLNFPLSVLKSVQLISDQI</sequence>
<evidence type="ECO:0000313" key="1">
    <source>
        <dbReference type="EMBL" id="BAG03790.1"/>
    </source>
</evidence>